<evidence type="ECO:0000256" key="1">
    <source>
        <dbReference type="ARBA" id="ARBA00004141"/>
    </source>
</evidence>
<feature type="transmembrane region" description="Helical" evidence="9">
    <location>
        <begin position="197"/>
        <end position="217"/>
    </location>
</feature>
<keyword evidence="5 9" id="KW-1133">Transmembrane helix</keyword>
<keyword evidence="2" id="KW-0716">Sensory transduction</keyword>
<dbReference type="EMBL" id="HBUF01398290">
    <property type="protein sequence ID" value="CAG6736162.1"/>
    <property type="molecule type" value="Transcribed_RNA"/>
</dbReference>
<sequence length="328" mass="39011">MKKYPPTNIRLFCKIFEWAHLHYEPNTGTWRGFLLQLFCYFNQFIAVLQVFLHLLNTVCRSFHYMPEFYQMLAEDSAMIFCYFKVYLLYHRYSEIKYLADFMENSFSNADESITNKFRVKANMTCLVYMMSVFSIWASLVFQFLLPITKEELANRSMVYKTKFPSRRTFTNLYIPYVDESELAPMIVLSIFEMYANFVLPLTGIAIVGLLPALIVHLEGQYKILSIRVENIGKIHTDRKGRLIHYTNIETNEVHILTTSDKSRRIYLHKNTRIRIHQEYEQNYLKQIVQFHQKLLIFHDKVCCVPSLEIIRVSNLNHKVSLCCFFINN</sequence>
<feature type="transmembrane region" description="Helical" evidence="9">
    <location>
        <begin position="125"/>
        <end position="145"/>
    </location>
</feature>
<evidence type="ECO:0008006" key="11">
    <source>
        <dbReference type="Google" id="ProtNLM"/>
    </source>
</evidence>
<evidence type="ECO:0000256" key="6">
    <source>
        <dbReference type="ARBA" id="ARBA00023136"/>
    </source>
</evidence>
<proteinExistence type="predicted"/>
<evidence type="ECO:0000313" key="10">
    <source>
        <dbReference type="EMBL" id="CAG6736162.1"/>
    </source>
</evidence>
<name>A0A8D8YXN0_9HEMI</name>
<comment type="subcellular location">
    <subcellularLocation>
        <location evidence="1">Membrane</location>
        <topology evidence="1">Multi-pass membrane protein</topology>
    </subcellularLocation>
</comment>
<dbReference type="GO" id="GO:0004984">
    <property type="term" value="F:olfactory receptor activity"/>
    <property type="evidence" value="ECO:0007669"/>
    <property type="project" value="InterPro"/>
</dbReference>
<reference evidence="10" key="1">
    <citation type="submission" date="2021-05" db="EMBL/GenBank/DDBJ databases">
        <authorList>
            <person name="Alioto T."/>
            <person name="Alioto T."/>
            <person name="Gomez Garrido J."/>
        </authorList>
    </citation>
    <scope>NUCLEOTIDE SEQUENCE</scope>
</reference>
<dbReference type="Pfam" id="PF02949">
    <property type="entry name" value="7tm_6"/>
    <property type="match status" value="1"/>
</dbReference>
<keyword evidence="6 9" id="KW-0472">Membrane</keyword>
<dbReference type="AlphaFoldDB" id="A0A8D8YXN0"/>
<evidence type="ECO:0000256" key="4">
    <source>
        <dbReference type="ARBA" id="ARBA00022725"/>
    </source>
</evidence>
<evidence type="ECO:0000256" key="9">
    <source>
        <dbReference type="SAM" id="Phobius"/>
    </source>
</evidence>
<dbReference type="InterPro" id="IPR004117">
    <property type="entry name" value="7tm6_olfct_rcpt"/>
</dbReference>
<dbReference type="GO" id="GO:0005549">
    <property type="term" value="F:odorant binding"/>
    <property type="evidence" value="ECO:0007669"/>
    <property type="project" value="InterPro"/>
</dbReference>
<protein>
    <recommendedName>
        <fullName evidence="11">Odorant receptor</fullName>
    </recommendedName>
</protein>
<evidence type="ECO:0000256" key="3">
    <source>
        <dbReference type="ARBA" id="ARBA00022692"/>
    </source>
</evidence>
<keyword evidence="3 9" id="KW-0812">Transmembrane</keyword>
<accession>A0A8D8YXN0</accession>
<dbReference type="GO" id="GO:0016020">
    <property type="term" value="C:membrane"/>
    <property type="evidence" value="ECO:0007669"/>
    <property type="project" value="UniProtKB-SubCell"/>
</dbReference>
<evidence type="ECO:0000256" key="5">
    <source>
        <dbReference type="ARBA" id="ARBA00022989"/>
    </source>
</evidence>
<dbReference type="GO" id="GO:0007165">
    <property type="term" value="P:signal transduction"/>
    <property type="evidence" value="ECO:0007669"/>
    <property type="project" value="UniProtKB-KW"/>
</dbReference>
<keyword evidence="7" id="KW-0675">Receptor</keyword>
<organism evidence="10">
    <name type="scientific">Cacopsylla melanoneura</name>
    <dbReference type="NCBI Taxonomy" id="428564"/>
    <lineage>
        <taxon>Eukaryota</taxon>
        <taxon>Metazoa</taxon>
        <taxon>Ecdysozoa</taxon>
        <taxon>Arthropoda</taxon>
        <taxon>Hexapoda</taxon>
        <taxon>Insecta</taxon>
        <taxon>Pterygota</taxon>
        <taxon>Neoptera</taxon>
        <taxon>Paraneoptera</taxon>
        <taxon>Hemiptera</taxon>
        <taxon>Sternorrhyncha</taxon>
        <taxon>Psylloidea</taxon>
        <taxon>Psyllidae</taxon>
        <taxon>Psyllinae</taxon>
        <taxon>Cacopsylla</taxon>
    </lineage>
</organism>
<evidence type="ECO:0000256" key="7">
    <source>
        <dbReference type="ARBA" id="ARBA00023170"/>
    </source>
</evidence>
<feature type="transmembrane region" description="Helical" evidence="9">
    <location>
        <begin position="33"/>
        <end position="55"/>
    </location>
</feature>
<evidence type="ECO:0000256" key="8">
    <source>
        <dbReference type="ARBA" id="ARBA00023224"/>
    </source>
</evidence>
<keyword evidence="8" id="KW-0807">Transducer</keyword>
<evidence type="ECO:0000256" key="2">
    <source>
        <dbReference type="ARBA" id="ARBA00022606"/>
    </source>
</evidence>
<keyword evidence="4" id="KW-0552">Olfaction</keyword>